<protein>
    <recommendedName>
        <fullName evidence="6">Tagatose 1,6-diphosphate aldolase</fullName>
        <ecNumber evidence="6">4.1.2.40</ecNumber>
    </recommendedName>
    <alternativeName>
        <fullName evidence="6">D-tagatose-1,6-bisphosphate aldolase</fullName>
    </alternativeName>
    <alternativeName>
        <fullName evidence="6">Tagatose-bisphosphate aldolase</fullName>
    </alternativeName>
</protein>
<dbReference type="AlphaFoldDB" id="A0A4Y9A9X2"/>
<dbReference type="Gene3D" id="3.20.20.70">
    <property type="entry name" value="Aldolase class I"/>
    <property type="match status" value="1"/>
</dbReference>
<dbReference type="EMBL" id="SRHY01000043">
    <property type="protein sequence ID" value="TFJ91680.1"/>
    <property type="molecule type" value="Genomic_DNA"/>
</dbReference>
<name>A0A4Y9A9X2_9BACI</name>
<dbReference type="Proteomes" id="UP000298484">
    <property type="component" value="Unassembled WGS sequence"/>
</dbReference>
<accession>A0A4Y9A9X2</accession>
<keyword evidence="8" id="KW-1185">Reference proteome</keyword>
<dbReference type="InterPro" id="IPR002915">
    <property type="entry name" value="DeoC/FbaB/LacD_aldolase"/>
</dbReference>
<comment type="catalytic activity">
    <reaction evidence="1 6">
        <text>D-tagatofuranose 1,6-bisphosphate = D-glyceraldehyde 3-phosphate + dihydroxyacetone phosphate</text>
        <dbReference type="Rhea" id="RHEA:22948"/>
        <dbReference type="ChEBI" id="CHEBI:57642"/>
        <dbReference type="ChEBI" id="CHEBI:58694"/>
        <dbReference type="ChEBI" id="CHEBI:59776"/>
        <dbReference type="EC" id="4.1.2.40"/>
    </reaction>
</comment>
<evidence type="ECO:0000313" key="8">
    <source>
        <dbReference type="Proteomes" id="UP000298484"/>
    </source>
</evidence>
<organism evidence="7 8">
    <name type="scientific">Lentibacillus salicampi</name>
    <dbReference type="NCBI Taxonomy" id="175306"/>
    <lineage>
        <taxon>Bacteria</taxon>
        <taxon>Bacillati</taxon>
        <taxon>Bacillota</taxon>
        <taxon>Bacilli</taxon>
        <taxon>Bacillales</taxon>
        <taxon>Bacillaceae</taxon>
        <taxon>Lentibacillus</taxon>
    </lineage>
</organism>
<dbReference type="UniPathway" id="UPA00704">
    <property type="reaction ID" value="UER00716"/>
</dbReference>
<dbReference type="PANTHER" id="PTHR39340">
    <property type="entry name" value="SULFOFRUCTOSEPHOSPHATE ALDOLASE"/>
    <property type="match status" value="1"/>
</dbReference>
<comment type="similarity">
    <text evidence="3 6">Belongs to the aldolase LacD family.</text>
</comment>
<proteinExistence type="inferred from homology"/>
<evidence type="ECO:0000256" key="2">
    <source>
        <dbReference type="ARBA" id="ARBA00005191"/>
    </source>
</evidence>
<dbReference type="InterPro" id="IPR013785">
    <property type="entry name" value="Aldolase_TIM"/>
</dbReference>
<dbReference type="Pfam" id="PF01791">
    <property type="entry name" value="DeoC"/>
    <property type="match status" value="1"/>
</dbReference>
<gene>
    <name evidence="6" type="primary">lacD</name>
    <name evidence="7" type="ORF">E4U82_16530</name>
</gene>
<dbReference type="GO" id="GO:1902777">
    <property type="term" value="P:6-sulfoquinovose(1-) catabolic process"/>
    <property type="evidence" value="ECO:0007669"/>
    <property type="project" value="TreeGrafter"/>
</dbReference>
<dbReference type="HAMAP" id="MF_00734">
    <property type="entry name" value="LacD"/>
    <property type="match status" value="1"/>
</dbReference>
<evidence type="ECO:0000256" key="5">
    <source>
        <dbReference type="ARBA" id="ARBA00023239"/>
    </source>
</evidence>
<dbReference type="GO" id="GO:0009024">
    <property type="term" value="F:tagatose-6-phosphate kinase activity"/>
    <property type="evidence" value="ECO:0007669"/>
    <property type="project" value="InterPro"/>
</dbReference>
<dbReference type="GO" id="GO:0019512">
    <property type="term" value="P:lactose catabolic process via tagatose-6-phosphate"/>
    <property type="evidence" value="ECO:0007669"/>
    <property type="project" value="InterPro"/>
</dbReference>
<dbReference type="PANTHER" id="PTHR39340:SF1">
    <property type="entry name" value="SULFOFRUCTOSEPHOSPHATE ALDOLASE"/>
    <property type="match status" value="1"/>
</dbReference>
<dbReference type="NCBIfam" id="NF009498">
    <property type="entry name" value="PRK12858.1"/>
    <property type="match status" value="1"/>
</dbReference>
<keyword evidence="5 6" id="KW-0456">Lyase</keyword>
<dbReference type="RefSeq" id="WP_135111281.1">
    <property type="nucleotide sequence ID" value="NZ_SRHY01000043.1"/>
</dbReference>
<keyword evidence="4 6" id="KW-0423">Lactose metabolism</keyword>
<dbReference type="GO" id="GO:2001059">
    <property type="term" value="P:D-tagatose 6-phosphate catabolic process"/>
    <property type="evidence" value="ECO:0007669"/>
    <property type="project" value="UniProtKB-UniRule"/>
</dbReference>
<dbReference type="GO" id="GO:0009025">
    <property type="term" value="F:tagatose-bisphosphate aldolase activity"/>
    <property type="evidence" value="ECO:0007669"/>
    <property type="project" value="UniProtKB-UniRule"/>
</dbReference>
<dbReference type="InterPro" id="IPR050552">
    <property type="entry name" value="LacD_aldolase"/>
</dbReference>
<dbReference type="SUPFAM" id="SSF51569">
    <property type="entry name" value="Aldolase"/>
    <property type="match status" value="1"/>
</dbReference>
<evidence type="ECO:0000256" key="1">
    <source>
        <dbReference type="ARBA" id="ARBA00000567"/>
    </source>
</evidence>
<evidence type="ECO:0000256" key="6">
    <source>
        <dbReference type="HAMAP-Rule" id="MF_00734"/>
    </source>
</evidence>
<evidence type="ECO:0000313" key="7">
    <source>
        <dbReference type="EMBL" id="TFJ91680.1"/>
    </source>
</evidence>
<comment type="pathway">
    <text evidence="2 6">Carbohydrate metabolism; D-tagatose 6-phosphate degradation; D-glyceraldehyde 3-phosphate and glycerone phosphate from D-tagatose 6-phosphate: step 2/2.</text>
</comment>
<dbReference type="InterPro" id="IPR005927">
    <property type="entry name" value="Tag_1.6-dipho_adolase"/>
</dbReference>
<dbReference type="GO" id="GO:0061595">
    <property type="term" value="F:6-deoxy-6-sulfofructose-1-phosphate aldolase activity"/>
    <property type="evidence" value="ECO:0007669"/>
    <property type="project" value="TreeGrafter"/>
</dbReference>
<dbReference type="EC" id="4.1.2.40" evidence="6"/>
<evidence type="ECO:0000256" key="3">
    <source>
        <dbReference type="ARBA" id="ARBA00008679"/>
    </source>
</evidence>
<reference evidence="7 8" key="1">
    <citation type="submission" date="2019-03" db="EMBL/GenBank/DDBJ databases">
        <title>Genome sequence of Lentibacillus salicampi ATCC BAA-719.</title>
        <authorList>
            <person name="Maclea K.S."/>
            <person name="Simoes Junior M."/>
        </authorList>
    </citation>
    <scope>NUCLEOTIDE SEQUENCE [LARGE SCALE GENOMIC DNA]</scope>
    <source>
        <strain evidence="7 8">ATCC BAA-719</strain>
    </source>
</reference>
<comment type="caution">
    <text evidence="7">The sequence shown here is derived from an EMBL/GenBank/DDBJ whole genome shotgun (WGS) entry which is preliminary data.</text>
</comment>
<dbReference type="OrthoDB" id="106309at2"/>
<sequence>MQLTDGKLKGLKLISDQNNLVFATAMDQRGSLGKMIQSLNNSITYEDGVSQFKEGVSEVLGNQSSSLLLDPEYGWNAASKLNDDIGLIMAYEKTGYATAEKGRLPNLVDNYAVQDLIKNGVSALKLLIYYDHNEEEQYNTIKKAFIKRVGDECKQNDLLFILEPVSYSAEGLGSKSAEFAKKKPEIVEYFMKEFSKEEYGIDLLKVEVPVSIYNIEGYEQYDNYEPVFNKKEAADFYRSCSEKSRLPFIYLSGGVTNDQFVDTLHFAKDAGAKFSGCLCGRAIWKDGVQPFAEEGKESQYRWLETTGLENLNKVKKAVKETATPWSGFVE</sequence>
<evidence type="ECO:0000256" key="4">
    <source>
        <dbReference type="ARBA" id="ARBA00022736"/>
    </source>
</evidence>
<dbReference type="SMART" id="SM01133">
    <property type="entry name" value="DeoC"/>
    <property type="match status" value="1"/>
</dbReference>